<evidence type="ECO:0000313" key="3">
    <source>
        <dbReference type="Proteomes" id="UP001174909"/>
    </source>
</evidence>
<protein>
    <submittedName>
        <fullName evidence="2">N-succinyl-L-Arg/Lys racemase</fullName>
    </submittedName>
</protein>
<dbReference type="AlphaFoldDB" id="A0AA35T924"/>
<gene>
    <name evidence="2" type="ORF">GBAR_LOCUS24126</name>
</gene>
<sequence>MKITQIDVIEVRVPYHEGIYELMTRRNLYQIDYVYKVHTDVGLIGIGDGAFQADDVVQRYIGRNPFEFMNGWAPTPLQQAFYDIMGKALGVPVHQLLGEKVHDKTQFSYWSIDMTPEEWAAEAKHAYALGYRLHKIKARPWFEVLEQVEAIAAVVPDDYQLRVDANDSFETPAQTLEVARQLQDYNIESFETPIPQADIAGYQEIKRHTDIPITIHFGNPDPIEAIRANMNDSFIIAYPDSRAANAKREAIISNAAHLPVWIQIVGLGITTCYVMHLAAVMPNATMPAITLNALRAFDLVTPSTIPLVDGYATVPDEPGLGVELDEDALDNCRV</sequence>
<reference evidence="2" key="1">
    <citation type="submission" date="2023-03" db="EMBL/GenBank/DDBJ databases">
        <authorList>
            <person name="Steffen K."/>
            <person name="Cardenas P."/>
        </authorList>
    </citation>
    <scope>NUCLEOTIDE SEQUENCE</scope>
</reference>
<dbReference type="InterPro" id="IPR029065">
    <property type="entry name" value="Enolase_C-like"/>
</dbReference>
<feature type="domain" description="Mandelate racemase/muconate lactonizing enzyme C-terminal" evidence="1">
    <location>
        <begin position="116"/>
        <end position="212"/>
    </location>
</feature>
<dbReference type="SMART" id="SM00922">
    <property type="entry name" value="MR_MLE"/>
    <property type="match status" value="1"/>
</dbReference>
<dbReference type="Pfam" id="PF13378">
    <property type="entry name" value="MR_MLE_C"/>
    <property type="match status" value="1"/>
</dbReference>
<dbReference type="PANTHER" id="PTHR48080">
    <property type="entry name" value="D-GALACTONATE DEHYDRATASE-RELATED"/>
    <property type="match status" value="1"/>
</dbReference>
<dbReference type="Gene3D" id="3.20.20.120">
    <property type="entry name" value="Enolase-like C-terminal domain"/>
    <property type="match status" value="1"/>
</dbReference>
<evidence type="ECO:0000259" key="1">
    <source>
        <dbReference type="SMART" id="SM00922"/>
    </source>
</evidence>
<dbReference type="SUPFAM" id="SSF51604">
    <property type="entry name" value="Enolase C-terminal domain-like"/>
    <property type="match status" value="1"/>
</dbReference>
<dbReference type="Proteomes" id="UP001174909">
    <property type="component" value="Unassembled WGS sequence"/>
</dbReference>
<dbReference type="InterPro" id="IPR013342">
    <property type="entry name" value="Mandelate_racemase_C"/>
</dbReference>
<organism evidence="2 3">
    <name type="scientific">Geodia barretti</name>
    <name type="common">Barrett's horny sponge</name>
    <dbReference type="NCBI Taxonomy" id="519541"/>
    <lineage>
        <taxon>Eukaryota</taxon>
        <taxon>Metazoa</taxon>
        <taxon>Porifera</taxon>
        <taxon>Demospongiae</taxon>
        <taxon>Heteroscleromorpha</taxon>
        <taxon>Tetractinellida</taxon>
        <taxon>Astrophorina</taxon>
        <taxon>Geodiidae</taxon>
        <taxon>Geodia</taxon>
    </lineage>
</organism>
<name>A0AA35T924_GEOBA</name>
<evidence type="ECO:0000313" key="2">
    <source>
        <dbReference type="EMBL" id="CAI8043517.1"/>
    </source>
</evidence>
<dbReference type="Gene3D" id="3.30.390.10">
    <property type="entry name" value="Enolase-like, N-terminal domain"/>
    <property type="match status" value="1"/>
</dbReference>
<dbReference type="SUPFAM" id="SSF54826">
    <property type="entry name" value="Enolase N-terminal domain-like"/>
    <property type="match status" value="1"/>
</dbReference>
<dbReference type="EMBL" id="CASHTH010003333">
    <property type="protein sequence ID" value="CAI8043517.1"/>
    <property type="molecule type" value="Genomic_DNA"/>
</dbReference>
<dbReference type="InterPro" id="IPR029017">
    <property type="entry name" value="Enolase-like_N"/>
</dbReference>
<comment type="caution">
    <text evidence="2">The sequence shown here is derived from an EMBL/GenBank/DDBJ whole genome shotgun (WGS) entry which is preliminary data.</text>
</comment>
<proteinExistence type="predicted"/>
<dbReference type="InterPro" id="IPR036849">
    <property type="entry name" value="Enolase-like_C_sf"/>
</dbReference>
<accession>A0AA35T924</accession>
<dbReference type="InterPro" id="IPR034593">
    <property type="entry name" value="DgoD-like"/>
</dbReference>
<keyword evidence="3" id="KW-1185">Reference proteome</keyword>